<dbReference type="CDD" id="cd07603">
    <property type="entry name" value="BAR_ACAPs"/>
    <property type="match status" value="1"/>
</dbReference>
<evidence type="ECO:0000256" key="12">
    <source>
        <dbReference type="ARBA" id="ARBA00022801"/>
    </source>
</evidence>
<feature type="transmembrane region" description="Helical" evidence="25">
    <location>
        <begin position="312"/>
        <end position="341"/>
    </location>
</feature>
<comment type="subcellular location">
    <subcellularLocation>
        <location evidence="3">Chromosome</location>
        <location evidence="3">Telomere</location>
    </subcellularLocation>
    <subcellularLocation>
        <location evidence="2">Nucleus</location>
    </subcellularLocation>
</comment>
<keyword evidence="18" id="KW-0539">Nucleus</keyword>
<dbReference type="InterPro" id="IPR001164">
    <property type="entry name" value="ArfGAP_dom"/>
</dbReference>
<organism evidence="28 29">
    <name type="scientific">Strigamia maritima</name>
    <name type="common">European centipede</name>
    <name type="synonym">Geophilus maritimus</name>
    <dbReference type="NCBI Taxonomy" id="126957"/>
    <lineage>
        <taxon>Eukaryota</taxon>
        <taxon>Metazoa</taxon>
        <taxon>Ecdysozoa</taxon>
        <taxon>Arthropoda</taxon>
        <taxon>Myriapoda</taxon>
        <taxon>Chilopoda</taxon>
        <taxon>Pleurostigmophora</taxon>
        <taxon>Geophilomorpha</taxon>
        <taxon>Linotaeniidae</taxon>
        <taxon>Strigamia</taxon>
    </lineage>
</organism>
<feature type="compositionally biased region" description="Polar residues" evidence="24">
    <location>
        <begin position="829"/>
        <end position="839"/>
    </location>
</feature>
<keyword evidence="10" id="KW-0227">DNA damage</keyword>
<dbReference type="CDD" id="cd13250">
    <property type="entry name" value="PH_ACAP"/>
    <property type="match status" value="1"/>
</dbReference>
<dbReference type="GO" id="GO:0008270">
    <property type="term" value="F:zinc ion binding"/>
    <property type="evidence" value="ECO:0007669"/>
    <property type="project" value="UniProtKB-KW"/>
</dbReference>
<evidence type="ECO:0000256" key="15">
    <source>
        <dbReference type="ARBA" id="ARBA00022895"/>
    </source>
</evidence>
<reference evidence="29" key="1">
    <citation type="submission" date="2011-05" db="EMBL/GenBank/DDBJ databases">
        <authorList>
            <person name="Richards S.R."/>
            <person name="Qu J."/>
            <person name="Jiang H."/>
            <person name="Jhangiani S.N."/>
            <person name="Agravi P."/>
            <person name="Goodspeed R."/>
            <person name="Gross S."/>
            <person name="Mandapat C."/>
            <person name="Jackson L."/>
            <person name="Mathew T."/>
            <person name="Pu L."/>
            <person name="Thornton R."/>
            <person name="Saada N."/>
            <person name="Wilczek-Boney K.B."/>
            <person name="Lee S."/>
            <person name="Kovar C."/>
            <person name="Wu Y."/>
            <person name="Scherer S.E."/>
            <person name="Worley K.C."/>
            <person name="Muzny D.M."/>
            <person name="Gibbs R."/>
        </authorList>
    </citation>
    <scope>NUCLEOTIDE SEQUENCE</scope>
    <source>
        <strain evidence="29">Brora</strain>
    </source>
</reference>
<comment type="catalytic activity">
    <reaction evidence="1">
        <text>a beta-lactam + H2O = a substituted beta-amino acid</text>
        <dbReference type="Rhea" id="RHEA:20401"/>
        <dbReference type="ChEBI" id="CHEBI:15377"/>
        <dbReference type="ChEBI" id="CHEBI:35627"/>
        <dbReference type="ChEBI" id="CHEBI:140347"/>
        <dbReference type="EC" id="3.5.2.6"/>
    </reaction>
</comment>
<evidence type="ECO:0000313" key="28">
    <source>
        <dbReference type="EnsemblMetazoa" id="SMAR014010-PA"/>
    </source>
</evidence>
<dbReference type="PANTHER" id="PTHR23180:SF399">
    <property type="entry name" value="BLOWN FUSE, ISOFORM A-RELATED"/>
    <property type="match status" value="1"/>
</dbReference>
<feature type="compositionally biased region" description="Polar residues" evidence="24">
    <location>
        <begin position="768"/>
        <end position="779"/>
    </location>
</feature>
<keyword evidence="16 22" id="KW-0040">ANK repeat</keyword>
<feature type="compositionally biased region" description="Acidic residues" evidence="24">
    <location>
        <begin position="1503"/>
        <end position="1519"/>
    </location>
</feature>
<dbReference type="SUPFAM" id="SSF56281">
    <property type="entry name" value="Metallo-hydrolase/oxidoreductase"/>
    <property type="match status" value="1"/>
</dbReference>
<dbReference type="InterPro" id="IPR001849">
    <property type="entry name" value="PH_domain"/>
</dbReference>
<name>T1JJI0_STRMM</name>
<dbReference type="InterPro" id="IPR002110">
    <property type="entry name" value="Ankyrin_rpt"/>
</dbReference>
<dbReference type="InterPro" id="IPR037278">
    <property type="entry name" value="ARFGAP/RecO"/>
</dbReference>
<keyword evidence="9" id="KW-0677">Repeat</keyword>
<dbReference type="STRING" id="126957.T1JJI0"/>
<dbReference type="GO" id="GO:0004527">
    <property type="term" value="F:exonuclease activity"/>
    <property type="evidence" value="ECO:0007669"/>
    <property type="project" value="UniProtKB-KW"/>
</dbReference>
<evidence type="ECO:0000256" key="13">
    <source>
        <dbReference type="ARBA" id="ARBA00022833"/>
    </source>
</evidence>
<keyword evidence="7" id="KW-0540">Nuclease</keyword>
<dbReference type="GO" id="GO:0005634">
    <property type="term" value="C:nucleus"/>
    <property type="evidence" value="ECO:0007669"/>
    <property type="project" value="UniProtKB-SubCell"/>
</dbReference>
<evidence type="ECO:0000256" key="5">
    <source>
        <dbReference type="ARBA" id="ARBA00012865"/>
    </source>
</evidence>
<keyword evidence="25" id="KW-0472">Membrane</keyword>
<dbReference type="SUPFAM" id="SSF57863">
    <property type="entry name" value="ArfGap/RecO-like zinc finger"/>
    <property type="match status" value="1"/>
</dbReference>
<dbReference type="eggNOG" id="KOG1361">
    <property type="taxonomic scope" value="Eukaryota"/>
</dbReference>
<keyword evidence="8" id="KW-0479">Metal-binding</keyword>
<dbReference type="Pfam" id="PF16746">
    <property type="entry name" value="BAR_3"/>
    <property type="match status" value="1"/>
</dbReference>
<evidence type="ECO:0000256" key="3">
    <source>
        <dbReference type="ARBA" id="ARBA00004574"/>
    </source>
</evidence>
<feature type="region of interest" description="Disordered" evidence="24">
    <location>
        <begin position="1424"/>
        <end position="1448"/>
    </location>
</feature>
<feature type="repeat" description="ANK" evidence="22">
    <location>
        <begin position="1554"/>
        <end position="1586"/>
    </location>
</feature>
<evidence type="ECO:0000256" key="1">
    <source>
        <dbReference type="ARBA" id="ARBA00001526"/>
    </source>
</evidence>
<feature type="domain" description="Arf-GAP" evidence="27">
    <location>
        <begin position="1282"/>
        <end position="1404"/>
    </location>
</feature>
<evidence type="ECO:0000259" key="26">
    <source>
        <dbReference type="PROSITE" id="PS50003"/>
    </source>
</evidence>
<sequence length="1696" mass="192246">MYVLDKSGVRLFGMGNINQIRSKELSILDKNHVDFEDEDIIPDDASQGLCNIRAIVFLVLWYLFSFSTLFLNKYILSYLHGDPTMLGTIQMSITAVCGFIQMYIPCGLYHPVKREGKPPRFVINMLVVGSMRFATVILGLLALKFVAVSFTETIKSSAPIFTVIISWLVLGERTVFLVNLSLVPVMGGLALCTVNEGSYNIQGFLAAMGTNLVECLQNVYSKMLISGEKYKYTPAELQFYTSLASIVVQIPVSYFLIDIAQIQKNADRKMLAALLINGLFFHLQSIVAYSLMGYISPVTHSVANTVKRASLIWLSVIIFGNRVTILSGVGSATVIIGVFLYNRARQYDDAKKRFNHYKHERSHHSRHTHRCRQMATERYSKIETFFLSHAHADHTYGLTSTWKSGLIYTSLVTSEIIIHKLKINPSTIKPLVIREPYLIPIDANSQEFVTVTLFPANHCEGAVLFLFQGYFGTILYTGDFRYYPSLVKDLRDLCVGDIDHLYLDNTYCNPKFVFKSRESALNEVLNIISCHLDDYEIVIGLRYLGKENILVEIAKHFRVLIAIEEAKLELFKVLGLPNYFTTDCEATKIRVVPFNQITKKRIQFWNTKRPTIAILPTCLFVGRGTSPFKEDRNIFVVPYSDHSSFSELNEFVKEIFPKKIHPIVRRTDINVGVFDDLLNPEPLKDVIIPQEVQTYMFMDNMDSKNTVVRKRLFNTSRISKVKGVVFQSTPEKIDDNEIDSDERNHTVVKLPVGLDESEESDGRDSNCVPASQDDNTNNIESDDDLTCAKIPPRETLIRETPKKDIDNRCAKRKLTPHASKQVIKRSRFSDSLESEMTSESPRKECFESTKVKSRRCLSFIPSSDNTDCSSYTSVDELPVKPENSLKDVVVVENNSRQSNGCKFKREAKNGLFMYGKRESALEESEDDIDLLELKLEKMVKTCSNMVEAGKAYVNSKSSFIGSVVDMSSYFKDDPKIASALNKLVLGLFEVIKYHTILIDQAQRSVCKNLNNFVKNDIRALKDTKRYFEKISDELDQSLIRNSQISKSKPHESDELNNVLVATRSCFQYTGLDYVNQMSLLQAKKRYEVLDTLLSYMQAQTTFFHQGADLCEDTDPLMKEIAADLAQMKIETTALDKQLEGRHNLVTSKVDLNTFRKTDILQMRWFIIQNNQLVYRKRSKDDNLTIMEEDLRLCSVKPANEIDRRFCFEILSPSKSHMLQADSQEMFDMWMSALQAGINAAIQRPTQEVDSCERNYDSKSNDSSNDEMQSKSSDAPKSSPKREPFMHQILAVAGNDKCCDCKSSQPRWASINLGITLCIECSGIHRSLGVHHSKVRSLNLDAWEGELVKIMLELGNDMVNKLYEANIDENVAIPATPECVRNVREAWIKAKYIQKAFVRKKPSPTHLRRQWNVRKLIQRRPSLPNDESVCLSGRNPIPRSPSLNPEMNRKRSGCVFPELSVSCVIEKDAVDTEEGEETLKSEDEDENKYKDALEESTEDAKKDDDEEDEFSDCEDDDDENPNVLLHKGARTPHLASICEALAFGADLNWVNIEDDGKTAIHQAICSGTVIACEYLFLNGAKNNIRDGLGRTPLHLATELGNTGQVCLLLKRGADQHALDNNGRNALSVAVENANADIVTLLRIARFNEEMKETEYGNTDDTFNEVVRDFSKLASDNPDRLKRVLALNEELAQTKTEN</sequence>
<dbReference type="PANTHER" id="PTHR23180">
    <property type="entry name" value="CENTAURIN/ARF"/>
    <property type="match status" value="1"/>
</dbReference>
<feature type="repeat" description="ANK" evidence="22">
    <location>
        <begin position="1587"/>
        <end position="1619"/>
    </location>
</feature>
<dbReference type="SUPFAM" id="SSF50729">
    <property type="entry name" value="PH domain-like"/>
    <property type="match status" value="1"/>
</dbReference>
<keyword evidence="6" id="KW-0158">Chromosome</keyword>
<feature type="transmembrane region" description="Helical" evidence="25">
    <location>
        <begin position="239"/>
        <end position="259"/>
    </location>
</feature>
<evidence type="ECO:0000256" key="9">
    <source>
        <dbReference type="ARBA" id="ARBA00022737"/>
    </source>
</evidence>
<evidence type="ECO:0000256" key="8">
    <source>
        <dbReference type="ARBA" id="ARBA00022723"/>
    </source>
</evidence>
<dbReference type="EnsemblMetazoa" id="SMAR014010-RA">
    <property type="protein sequence ID" value="SMAR014010-PA"/>
    <property type="gene ID" value="SMAR014010"/>
</dbReference>
<feature type="transmembrane region" description="Helical" evidence="25">
    <location>
        <begin position="121"/>
        <end position="147"/>
    </location>
</feature>
<keyword evidence="12" id="KW-0378">Hydrolase</keyword>
<dbReference type="CDD" id="cd16273">
    <property type="entry name" value="SNM1A-1C-like_MBL-fold"/>
    <property type="match status" value="1"/>
</dbReference>
<dbReference type="SMART" id="SM00248">
    <property type="entry name" value="ANK"/>
    <property type="match status" value="3"/>
</dbReference>
<feature type="transmembrane region" description="Helical" evidence="25">
    <location>
        <begin position="271"/>
        <end position="292"/>
    </location>
</feature>
<comment type="similarity">
    <text evidence="4">Belongs to the DNA repair metallo-beta-lactamase (DRMBL) family.</text>
</comment>
<evidence type="ECO:0000256" key="19">
    <source>
        <dbReference type="ARBA" id="ARBA00039555"/>
    </source>
</evidence>
<dbReference type="GO" id="GO:0006281">
    <property type="term" value="P:DNA repair"/>
    <property type="evidence" value="ECO:0007669"/>
    <property type="project" value="UniProtKB-KW"/>
</dbReference>
<dbReference type="SUPFAM" id="SSF103481">
    <property type="entry name" value="Multidrug resistance efflux transporter EmrE"/>
    <property type="match status" value="1"/>
</dbReference>
<feature type="domain" description="PH" evidence="26">
    <location>
        <begin position="1135"/>
        <end position="1238"/>
    </location>
</feature>
<dbReference type="PROSITE" id="PS50115">
    <property type="entry name" value="ARFGAP"/>
    <property type="match status" value="1"/>
</dbReference>
<evidence type="ECO:0000256" key="14">
    <source>
        <dbReference type="ARBA" id="ARBA00022839"/>
    </source>
</evidence>
<dbReference type="EC" id="3.5.2.6" evidence="5"/>
<dbReference type="Gene3D" id="1.10.220.150">
    <property type="entry name" value="Arf GTPase activating protein"/>
    <property type="match status" value="1"/>
</dbReference>
<dbReference type="SUPFAM" id="SSF48403">
    <property type="entry name" value="Ankyrin repeat"/>
    <property type="match status" value="1"/>
</dbReference>
<evidence type="ECO:0000313" key="29">
    <source>
        <dbReference type="Proteomes" id="UP000014500"/>
    </source>
</evidence>
<dbReference type="InterPro" id="IPR011993">
    <property type="entry name" value="PH-like_dom_sf"/>
</dbReference>
<dbReference type="PRINTS" id="PR00405">
    <property type="entry name" value="REVINTRACTNG"/>
</dbReference>
<feature type="compositionally biased region" description="Basic and acidic residues" evidence="24">
    <location>
        <begin position="791"/>
        <end position="809"/>
    </location>
</feature>
<feature type="transmembrane region" description="Helical" evidence="25">
    <location>
        <begin position="55"/>
        <end position="76"/>
    </location>
</feature>
<feature type="transmembrane region" description="Helical" evidence="25">
    <location>
        <begin position="153"/>
        <end position="170"/>
    </location>
</feature>
<proteinExistence type="inferred from homology"/>
<keyword evidence="15" id="KW-0779">Telomere</keyword>
<dbReference type="Pfam" id="PF12796">
    <property type="entry name" value="Ank_2"/>
    <property type="match status" value="1"/>
</dbReference>
<evidence type="ECO:0000256" key="22">
    <source>
        <dbReference type="PROSITE-ProRule" id="PRU00023"/>
    </source>
</evidence>
<evidence type="ECO:0000256" key="24">
    <source>
        <dbReference type="SAM" id="MobiDB-lite"/>
    </source>
</evidence>
<dbReference type="GO" id="GO:0000781">
    <property type="term" value="C:chromosome, telomeric region"/>
    <property type="evidence" value="ECO:0007669"/>
    <property type="project" value="UniProtKB-SubCell"/>
</dbReference>
<evidence type="ECO:0000256" key="20">
    <source>
        <dbReference type="ARBA" id="ARBA00041693"/>
    </source>
</evidence>
<dbReference type="Gene3D" id="2.30.29.30">
    <property type="entry name" value="Pleckstrin-homology domain (PH domain)/Phosphotyrosine-binding domain (PTB)"/>
    <property type="match status" value="1"/>
</dbReference>
<feature type="region of interest" description="Disordered" evidence="24">
    <location>
        <begin position="1244"/>
        <end position="1281"/>
    </location>
</feature>
<dbReference type="PROSITE" id="PS50003">
    <property type="entry name" value="PH_DOMAIN"/>
    <property type="match status" value="1"/>
</dbReference>
<dbReference type="InterPro" id="IPR004853">
    <property type="entry name" value="Sugar_P_trans_dom"/>
</dbReference>
<dbReference type="PROSITE" id="PS50088">
    <property type="entry name" value="ANK_REPEAT"/>
    <property type="match status" value="2"/>
</dbReference>
<dbReference type="InterPro" id="IPR004148">
    <property type="entry name" value="BAR_dom"/>
</dbReference>
<keyword evidence="29" id="KW-1185">Reference proteome</keyword>
<evidence type="ECO:0000256" key="10">
    <source>
        <dbReference type="ARBA" id="ARBA00022763"/>
    </source>
</evidence>
<feature type="region of interest" description="Disordered" evidence="24">
    <location>
        <begin position="751"/>
        <end position="844"/>
    </location>
</feature>
<evidence type="ECO:0000256" key="25">
    <source>
        <dbReference type="SAM" id="Phobius"/>
    </source>
</evidence>
<evidence type="ECO:0000256" key="4">
    <source>
        <dbReference type="ARBA" id="ARBA00010304"/>
    </source>
</evidence>
<dbReference type="InterPro" id="IPR036866">
    <property type="entry name" value="RibonucZ/Hydroxyglut_hydro"/>
</dbReference>
<dbReference type="Gene3D" id="3.60.15.10">
    <property type="entry name" value="Ribonuclease Z/Hydroxyacylglutathione hydrolase-like"/>
    <property type="match status" value="1"/>
</dbReference>
<dbReference type="Pfam" id="PF01412">
    <property type="entry name" value="ArfGap"/>
    <property type="match status" value="1"/>
</dbReference>
<feature type="region of interest" description="Disordered" evidence="24">
    <location>
        <begin position="1469"/>
        <end position="1524"/>
    </location>
</feature>
<dbReference type="SMART" id="SM00105">
    <property type="entry name" value="ArfGap"/>
    <property type="match status" value="1"/>
</dbReference>
<evidence type="ECO:0000256" key="11">
    <source>
        <dbReference type="ARBA" id="ARBA00022771"/>
    </source>
</evidence>
<dbReference type="eggNOG" id="KOG1441">
    <property type="taxonomic scope" value="Eukaryota"/>
</dbReference>
<dbReference type="FunFam" id="1.20.1270.60:FF:000025">
    <property type="entry name" value="arf-GAP with coiled-coil, ANK repeat and PH domain-containing protein 2"/>
    <property type="match status" value="1"/>
</dbReference>
<dbReference type="EMBL" id="JH430738">
    <property type="status" value="NOT_ANNOTATED_CDS"/>
    <property type="molecule type" value="Genomic_DNA"/>
</dbReference>
<evidence type="ECO:0000256" key="17">
    <source>
        <dbReference type="ARBA" id="ARBA00023204"/>
    </source>
</evidence>
<dbReference type="Gene3D" id="3.40.50.12650">
    <property type="match status" value="1"/>
</dbReference>
<reference evidence="28" key="2">
    <citation type="submission" date="2015-02" db="UniProtKB">
        <authorList>
            <consortium name="EnsemblMetazoa"/>
        </authorList>
    </citation>
    <scope>IDENTIFICATION</scope>
</reference>
<keyword evidence="25" id="KW-1133">Transmembrane helix</keyword>
<dbReference type="GO" id="GO:0008800">
    <property type="term" value="F:beta-lactamase activity"/>
    <property type="evidence" value="ECO:0007669"/>
    <property type="project" value="UniProtKB-EC"/>
</dbReference>
<feature type="compositionally biased region" description="Basic and acidic residues" evidence="24">
    <location>
        <begin position="1250"/>
        <end position="1259"/>
    </location>
</feature>
<keyword evidence="11 23" id="KW-0863">Zinc-finger</keyword>
<keyword evidence="17" id="KW-0234">DNA repair</keyword>
<dbReference type="HOGENOM" id="CLU_241023_0_0_1"/>
<evidence type="ECO:0000256" key="7">
    <source>
        <dbReference type="ARBA" id="ARBA00022722"/>
    </source>
</evidence>
<dbReference type="Pfam" id="PF03151">
    <property type="entry name" value="TPT"/>
    <property type="match status" value="1"/>
</dbReference>
<evidence type="ECO:0000256" key="23">
    <source>
        <dbReference type="PROSITE-ProRule" id="PRU00288"/>
    </source>
</evidence>
<dbReference type="CDD" id="cd08835">
    <property type="entry name" value="ArfGap_ACAP"/>
    <property type="match status" value="1"/>
</dbReference>
<dbReference type="InterPro" id="IPR045258">
    <property type="entry name" value="ACAP1/2/3-like"/>
</dbReference>
<dbReference type="Gene3D" id="1.20.1270.60">
    <property type="entry name" value="Arfaptin homology (AH) domain/BAR domain"/>
    <property type="match status" value="1"/>
</dbReference>
<dbReference type="PROSITE" id="PS50297">
    <property type="entry name" value="ANK_REP_REGION"/>
    <property type="match status" value="1"/>
</dbReference>
<dbReference type="GO" id="GO:0005737">
    <property type="term" value="C:cytoplasm"/>
    <property type="evidence" value="ECO:0007669"/>
    <property type="project" value="InterPro"/>
</dbReference>
<dbReference type="SUPFAM" id="SSF103657">
    <property type="entry name" value="BAR/IMD domain-like"/>
    <property type="match status" value="1"/>
</dbReference>
<keyword evidence="25" id="KW-0812">Transmembrane</keyword>
<accession>T1JJI0</accession>
<dbReference type="FunFam" id="1.10.220.150:FF:000007">
    <property type="entry name" value="Arf-GAP with coiled-coil, ANK repeat and PH domain-containing protein 2"/>
    <property type="match status" value="1"/>
</dbReference>
<dbReference type="Pfam" id="PF07522">
    <property type="entry name" value="DRMBL"/>
    <property type="match status" value="1"/>
</dbReference>
<evidence type="ECO:0000256" key="6">
    <source>
        <dbReference type="ARBA" id="ARBA00022454"/>
    </source>
</evidence>
<keyword evidence="13" id="KW-0862">Zinc</keyword>
<dbReference type="Gene3D" id="1.25.40.20">
    <property type="entry name" value="Ankyrin repeat-containing domain"/>
    <property type="match status" value="1"/>
</dbReference>
<dbReference type="FunFam" id="3.40.50.12650:FF:000003">
    <property type="entry name" value="DNA cross-link repair 1B"/>
    <property type="match status" value="1"/>
</dbReference>
<dbReference type="InterPro" id="IPR038508">
    <property type="entry name" value="ArfGAP_dom_sf"/>
</dbReference>
<dbReference type="InterPro" id="IPR037185">
    <property type="entry name" value="EmrE-like"/>
</dbReference>
<feature type="transmembrane region" description="Helical" evidence="25">
    <location>
        <begin position="177"/>
        <end position="199"/>
    </location>
</feature>
<dbReference type="FunFam" id="2.30.29.30:FF:000384">
    <property type="entry name" value="Uncharacterized protein, isoform A"/>
    <property type="match status" value="1"/>
</dbReference>
<dbReference type="Pfam" id="PF00169">
    <property type="entry name" value="PH"/>
    <property type="match status" value="1"/>
</dbReference>
<dbReference type="InterPro" id="IPR011084">
    <property type="entry name" value="DRMBL"/>
</dbReference>
<evidence type="ECO:0000256" key="2">
    <source>
        <dbReference type="ARBA" id="ARBA00004123"/>
    </source>
</evidence>
<keyword evidence="14" id="KW-0269">Exonuclease</keyword>
<feature type="transmembrane region" description="Helical" evidence="25">
    <location>
        <begin position="88"/>
        <end position="109"/>
    </location>
</feature>
<dbReference type="SMART" id="SM00233">
    <property type="entry name" value="PH"/>
    <property type="match status" value="1"/>
</dbReference>
<dbReference type="Proteomes" id="UP000014500">
    <property type="component" value="Unassembled WGS sequence"/>
</dbReference>
<evidence type="ECO:0000256" key="16">
    <source>
        <dbReference type="ARBA" id="ARBA00023043"/>
    </source>
</evidence>
<dbReference type="InterPro" id="IPR027267">
    <property type="entry name" value="AH/BAR_dom_sf"/>
</dbReference>
<feature type="compositionally biased region" description="Basic and acidic residues" evidence="24">
    <location>
        <begin position="1476"/>
        <end position="1502"/>
    </location>
</feature>
<dbReference type="GO" id="GO:0005096">
    <property type="term" value="F:GTPase activator activity"/>
    <property type="evidence" value="ECO:0007669"/>
    <property type="project" value="InterPro"/>
</dbReference>
<evidence type="ECO:0000256" key="18">
    <source>
        <dbReference type="ARBA" id="ARBA00023242"/>
    </source>
</evidence>
<evidence type="ECO:0000256" key="21">
    <source>
        <dbReference type="ARBA" id="ARBA00042738"/>
    </source>
</evidence>
<protein>
    <recommendedName>
        <fullName evidence="19">5' exonuclease Apollo</fullName>
        <ecNumber evidence="5">3.5.2.6</ecNumber>
    </recommendedName>
    <alternativeName>
        <fullName evidence="20">DNA cross-link repair 1B protein</fullName>
    </alternativeName>
    <alternativeName>
        <fullName evidence="21">SNM1 homolog B</fullName>
    </alternativeName>
</protein>
<evidence type="ECO:0000259" key="27">
    <source>
        <dbReference type="PROSITE" id="PS50115"/>
    </source>
</evidence>
<dbReference type="eggNOG" id="KOG0521">
    <property type="taxonomic scope" value="Eukaryota"/>
</dbReference>
<dbReference type="InterPro" id="IPR036770">
    <property type="entry name" value="Ankyrin_rpt-contain_sf"/>
</dbReference>